<dbReference type="AlphaFoldDB" id="A0A381U6B2"/>
<feature type="non-terminal residue" evidence="2">
    <location>
        <position position="175"/>
    </location>
</feature>
<name>A0A381U6B2_9ZZZZ</name>
<proteinExistence type="predicted"/>
<sequence length="175" mass="17890">SAPATSTGSSASPRPTSPASEQAPSRRNCSTRSATTWSTSATSTAPTPVVAAGRVGSTPSCSATPHASTRCPNWPSRSSTFSTDSTRSRCAWPTTPTANATISSPTTRRCSTTPSPSTSSCPAGSRTSPVSGRGPNCLPRPRPTSPWSRNRSGCRSAWSASDRVATRSSGSATRA</sequence>
<evidence type="ECO:0000313" key="2">
    <source>
        <dbReference type="EMBL" id="SVA22877.1"/>
    </source>
</evidence>
<evidence type="ECO:0000256" key="1">
    <source>
        <dbReference type="SAM" id="MobiDB-lite"/>
    </source>
</evidence>
<accession>A0A381U6B2</accession>
<feature type="non-terminal residue" evidence="2">
    <location>
        <position position="1"/>
    </location>
</feature>
<feature type="compositionally biased region" description="Polar residues" evidence="1">
    <location>
        <begin position="57"/>
        <end position="71"/>
    </location>
</feature>
<feature type="compositionally biased region" description="Low complexity" evidence="1">
    <location>
        <begin position="76"/>
        <end position="89"/>
    </location>
</feature>
<protein>
    <submittedName>
        <fullName evidence="2">Uncharacterized protein</fullName>
    </submittedName>
</protein>
<feature type="compositionally biased region" description="Low complexity" evidence="1">
    <location>
        <begin position="1"/>
        <end position="20"/>
    </location>
</feature>
<organism evidence="2">
    <name type="scientific">marine metagenome</name>
    <dbReference type="NCBI Taxonomy" id="408172"/>
    <lineage>
        <taxon>unclassified sequences</taxon>
        <taxon>metagenomes</taxon>
        <taxon>ecological metagenomes</taxon>
    </lineage>
</organism>
<dbReference type="EMBL" id="UINC01005680">
    <property type="protein sequence ID" value="SVA22877.1"/>
    <property type="molecule type" value="Genomic_DNA"/>
</dbReference>
<feature type="region of interest" description="Disordered" evidence="1">
    <location>
        <begin position="1"/>
        <end position="175"/>
    </location>
</feature>
<reference evidence="2" key="1">
    <citation type="submission" date="2018-05" db="EMBL/GenBank/DDBJ databases">
        <authorList>
            <person name="Lanie J.A."/>
            <person name="Ng W.-L."/>
            <person name="Kazmierczak K.M."/>
            <person name="Andrzejewski T.M."/>
            <person name="Davidsen T.M."/>
            <person name="Wayne K.J."/>
            <person name="Tettelin H."/>
            <person name="Glass J.I."/>
            <person name="Rusch D."/>
            <person name="Podicherti R."/>
            <person name="Tsui H.-C.T."/>
            <person name="Winkler M.E."/>
        </authorList>
    </citation>
    <scope>NUCLEOTIDE SEQUENCE</scope>
</reference>
<feature type="compositionally biased region" description="Low complexity" evidence="1">
    <location>
        <begin position="30"/>
        <end position="52"/>
    </location>
</feature>
<gene>
    <name evidence="2" type="ORF">METZ01_LOCUS75731</name>
</gene>
<feature type="compositionally biased region" description="Low complexity" evidence="1">
    <location>
        <begin position="103"/>
        <end position="122"/>
    </location>
</feature>
<feature type="compositionally biased region" description="Polar residues" evidence="1">
    <location>
        <begin position="166"/>
        <end position="175"/>
    </location>
</feature>